<protein>
    <recommendedName>
        <fullName evidence="3">Type VI secretion protein, VC_A0110 family</fullName>
    </recommendedName>
</protein>
<dbReference type="NCBIfam" id="TIGR03359">
    <property type="entry name" value="VI_chp_6"/>
    <property type="match status" value="1"/>
</dbReference>
<reference evidence="1 2" key="1">
    <citation type="journal article" date="2009" name="Appl. Environ. Microbiol.">
        <title>Community genomic and proteomic analyses of chemoautotrophic iron-oxidizing "Leptospirillum rubarum" (Group II) and "Leptospirillum ferrodiazotrophum" (Group III) bacteria in acid mine drainage biofilms.</title>
        <authorList>
            <person name="Goltsman D.S."/>
            <person name="Denef V.J."/>
            <person name="Singer S.W."/>
            <person name="VerBerkmoes N.C."/>
            <person name="Lefsrud M."/>
            <person name="Mueller R.S."/>
            <person name="Dick G.J."/>
            <person name="Sun C.L."/>
            <person name="Wheeler K.E."/>
            <person name="Zemla A."/>
            <person name="Baker B.J."/>
            <person name="Hauser L."/>
            <person name="Land M."/>
            <person name="Shah M.B."/>
            <person name="Thelen M.P."/>
            <person name="Hettich R.L."/>
            <person name="Banfield J.F."/>
        </authorList>
    </citation>
    <scope>NUCLEOTIDE SEQUENCE [LARGE SCALE GENOMIC DNA]</scope>
</reference>
<dbReference type="AlphaFoldDB" id="C6HYF1"/>
<gene>
    <name evidence="1" type="ORF">UBAL3_94240027</name>
</gene>
<dbReference type="Proteomes" id="UP000009374">
    <property type="component" value="Unassembled WGS sequence"/>
</dbReference>
<name>C6HYF1_9BACT</name>
<organism evidence="1 2">
    <name type="scientific">Leptospirillum ferrodiazotrophum</name>
    <dbReference type="NCBI Taxonomy" id="412449"/>
    <lineage>
        <taxon>Bacteria</taxon>
        <taxon>Pseudomonadati</taxon>
        <taxon>Nitrospirota</taxon>
        <taxon>Nitrospiria</taxon>
        <taxon>Nitrospirales</taxon>
        <taxon>Nitrospiraceae</taxon>
        <taxon>Leptospirillum</taxon>
    </lineage>
</organism>
<dbReference type="EMBL" id="GG693878">
    <property type="protein sequence ID" value="EES52236.1"/>
    <property type="molecule type" value="Genomic_DNA"/>
</dbReference>
<proteinExistence type="predicted"/>
<evidence type="ECO:0000313" key="2">
    <source>
        <dbReference type="Proteomes" id="UP000009374"/>
    </source>
</evidence>
<evidence type="ECO:0008006" key="3">
    <source>
        <dbReference type="Google" id="ProtNLM"/>
    </source>
</evidence>
<accession>C6HYF1</accession>
<dbReference type="InterPro" id="IPR010272">
    <property type="entry name" value="T6SS_TssF"/>
</dbReference>
<dbReference type="PANTHER" id="PTHR35370">
    <property type="entry name" value="CYTOPLASMIC PROTEIN-RELATED-RELATED"/>
    <property type="match status" value="1"/>
</dbReference>
<dbReference type="PANTHER" id="PTHR35370:SF1">
    <property type="entry name" value="TYPE VI SECRETION SYSTEM COMPONENT TSSF1"/>
    <property type="match status" value="1"/>
</dbReference>
<sequence length="575" mass="63693">MSTGAYEQELANLRVLAKEFSSAHPAVAPMLGQPSADPDVERLLEGVAFLTSILHQRLTDHFPEFVQEIAQVLFSQFLRPVPCATILSFSPKGKLTETVRIPRGTLAGSSPVDGTTCYFETCQDIDLHPLTVSAVKVVQEAGRPASIHLTLSGMPLAQLAAPSLSFYLGGPYSEGSNLFYHLTQNLESIEIVVPGEPSTFLSPDSLRASSFGDDSALFPYSPNSFSAYRLFQEFFVMPAKFLFVELSGLSKWERRGTGTTATIVFRLTKSPARPLNLQPHHFVLGAVPAVNLFETDAEPISLTHRQSEIPIRLAAGNRDHFDVFFIERVTGVSSATGKTSEYRPFHELLGQETSSSSRAYRVVRRASRTESRAETYLGILYGKGEVPTDETLSVRLRATNRMLPEALKPGEINRPTDNSPERLMFSNLTSPTPYIQPPLGDGLAWRILSQLGINFLSLGDASRLRALLSIYVFPMERNKGLEDVNRKRIDSIDEVRLSRKDRFIRGVLLRGTEILVRVRGDGFADVADLYLFGTVLNEFLSVYATINTFTKLQIENALTGETLSWPERLGTQTLI</sequence>
<keyword evidence="2" id="KW-1185">Reference proteome</keyword>
<dbReference type="PIRSF" id="PIRSF028304">
    <property type="entry name" value="UCP028304"/>
    <property type="match status" value="1"/>
</dbReference>
<evidence type="ECO:0000313" key="1">
    <source>
        <dbReference type="EMBL" id="EES52236.1"/>
    </source>
</evidence>
<dbReference type="Pfam" id="PF05947">
    <property type="entry name" value="T6SS_TssF"/>
    <property type="match status" value="1"/>
</dbReference>